<accession>A0ABX2D3N6</accession>
<evidence type="ECO:0008006" key="3">
    <source>
        <dbReference type="Google" id="ProtNLM"/>
    </source>
</evidence>
<protein>
    <recommendedName>
        <fullName evidence="3">Transposase</fullName>
    </recommendedName>
</protein>
<gene>
    <name evidence="1" type="ORF">E5S67_04871</name>
</gene>
<organism evidence="1 2">
    <name type="scientific">Microcoleus asticus IPMA8</name>
    <dbReference type="NCBI Taxonomy" id="2563858"/>
    <lineage>
        <taxon>Bacteria</taxon>
        <taxon>Bacillati</taxon>
        <taxon>Cyanobacteriota</taxon>
        <taxon>Cyanophyceae</taxon>
        <taxon>Oscillatoriophycideae</taxon>
        <taxon>Oscillatoriales</taxon>
        <taxon>Microcoleaceae</taxon>
        <taxon>Microcoleus</taxon>
        <taxon>Microcoleus asticus</taxon>
    </lineage>
</organism>
<proteinExistence type="predicted"/>
<dbReference type="Proteomes" id="UP000702425">
    <property type="component" value="Unassembled WGS sequence"/>
</dbReference>
<dbReference type="EMBL" id="SRRZ01000113">
    <property type="protein sequence ID" value="NQE37103.1"/>
    <property type="molecule type" value="Genomic_DNA"/>
</dbReference>
<name>A0ABX2D3N6_9CYAN</name>
<evidence type="ECO:0000313" key="2">
    <source>
        <dbReference type="Proteomes" id="UP000702425"/>
    </source>
</evidence>
<reference evidence="1 2" key="1">
    <citation type="journal article" date="2020" name="Sci. Rep.">
        <title>A novel cyanobacterial geosmin producer, revising GeoA distribution and dispersion patterns in Bacteria.</title>
        <authorList>
            <person name="Churro C."/>
            <person name="Semedo-Aguiar A.P."/>
            <person name="Silva A.D."/>
            <person name="Pereira-Leal J.B."/>
            <person name="Leite R.B."/>
        </authorList>
    </citation>
    <scope>NUCLEOTIDE SEQUENCE [LARGE SCALE GENOMIC DNA]</scope>
    <source>
        <strain evidence="1 2">IPMA8</strain>
    </source>
</reference>
<evidence type="ECO:0000313" key="1">
    <source>
        <dbReference type="EMBL" id="NQE37103.1"/>
    </source>
</evidence>
<sequence length="90" mass="10360">MRDYSVLSEWRSRLIAAGRESQLLDKMLVHFIARGWLKARGKARTDSTHVIGAIRKMNRLECVGETLRHALDQLATVADEWLLRRCIIEG</sequence>
<keyword evidence="2" id="KW-1185">Reference proteome</keyword>
<comment type="caution">
    <text evidence="1">The sequence shown here is derived from an EMBL/GenBank/DDBJ whole genome shotgun (WGS) entry which is preliminary data.</text>
</comment>